<protein>
    <submittedName>
        <fullName evidence="7">D-lactate dehydrogenase</fullName>
    </submittedName>
</protein>
<proteinExistence type="inferred from homology"/>
<dbReference type="PANTHER" id="PTHR43026">
    <property type="entry name" value="2-HYDROXYACID DEHYDROGENASE HOMOLOG 1-RELATED"/>
    <property type="match status" value="1"/>
</dbReference>
<reference evidence="7 8" key="1">
    <citation type="submission" date="2017-08" db="EMBL/GenBank/DDBJ databases">
        <title>Multipartite genome sequences of Sinorhizobium species nodulating soybeans.</title>
        <authorList>
            <person name="Tian C.F."/>
        </authorList>
    </citation>
    <scope>NUCLEOTIDE SEQUENCE [LARGE SCALE GENOMIC DNA]</scope>
    <source>
        <strain evidence="7 8">CCBAU 05684</strain>
        <plasmid evidence="8">psj05684b</plasmid>
    </source>
</reference>
<dbReference type="GO" id="GO:0008720">
    <property type="term" value="F:D-lactate dehydrogenase (NAD+) activity"/>
    <property type="evidence" value="ECO:0007669"/>
    <property type="project" value="TreeGrafter"/>
</dbReference>
<evidence type="ECO:0000256" key="4">
    <source>
        <dbReference type="RuleBase" id="RU003719"/>
    </source>
</evidence>
<keyword evidence="3" id="KW-0520">NAD</keyword>
<keyword evidence="7" id="KW-0614">Plasmid</keyword>
<dbReference type="PANTHER" id="PTHR43026:SF1">
    <property type="entry name" value="2-HYDROXYACID DEHYDROGENASE HOMOLOG 1-RELATED"/>
    <property type="match status" value="1"/>
</dbReference>
<dbReference type="EMBL" id="CP023068">
    <property type="protein sequence ID" value="ASY66939.1"/>
    <property type="molecule type" value="Genomic_DNA"/>
</dbReference>
<dbReference type="Proteomes" id="UP000217211">
    <property type="component" value="Plasmid pSJ05684b"/>
</dbReference>
<dbReference type="InterPro" id="IPR029753">
    <property type="entry name" value="D-isomer_DH_CS"/>
</dbReference>
<dbReference type="InterPro" id="IPR006139">
    <property type="entry name" value="D-isomer_2_OHA_DH_cat_dom"/>
</dbReference>
<evidence type="ECO:0000256" key="1">
    <source>
        <dbReference type="ARBA" id="ARBA00005854"/>
    </source>
</evidence>
<dbReference type="STRING" id="716928.GCA_000261485_02988"/>
<evidence type="ECO:0000259" key="5">
    <source>
        <dbReference type="Pfam" id="PF00389"/>
    </source>
</evidence>
<comment type="similarity">
    <text evidence="1 4">Belongs to the D-isomer specific 2-hydroxyacid dehydrogenase family.</text>
</comment>
<feature type="domain" description="D-isomer specific 2-hydroxyacid dehydrogenase NAD-binding" evidence="6">
    <location>
        <begin position="111"/>
        <end position="297"/>
    </location>
</feature>
<dbReference type="SUPFAM" id="SSF51735">
    <property type="entry name" value="NAD(P)-binding Rossmann-fold domains"/>
    <property type="match status" value="1"/>
</dbReference>
<dbReference type="Pfam" id="PF00389">
    <property type="entry name" value="2-Hacid_dh"/>
    <property type="match status" value="1"/>
</dbReference>
<dbReference type="InterPro" id="IPR058205">
    <property type="entry name" value="D-LDH-like"/>
</dbReference>
<dbReference type="CDD" id="cd12183">
    <property type="entry name" value="LDH_like_2"/>
    <property type="match status" value="1"/>
</dbReference>
<dbReference type="InterPro" id="IPR006140">
    <property type="entry name" value="D-isomer_DH_NAD-bd"/>
</dbReference>
<feature type="domain" description="D-isomer specific 2-hydroxyacid dehydrogenase catalytic" evidence="5">
    <location>
        <begin position="3"/>
        <end position="328"/>
    </location>
</feature>
<dbReference type="KEGG" id="esj:SJ05684_b59570"/>
<geneLocation type="plasmid" evidence="8">
    <name>psj05684b</name>
</geneLocation>
<dbReference type="SUPFAM" id="SSF52283">
    <property type="entry name" value="Formate/glycerate dehydrogenase catalytic domain-like"/>
    <property type="match status" value="1"/>
</dbReference>
<evidence type="ECO:0000313" key="7">
    <source>
        <dbReference type="EMBL" id="ASY66939.1"/>
    </source>
</evidence>
<keyword evidence="2 4" id="KW-0560">Oxidoreductase</keyword>
<evidence type="ECO:0000256" key="3">
    <source>
        <dbReference type="ARBA" id="ARBA00023027"/>
    </source>
</evidence>
<gene>
    <name evidence="7" type="ORF">SJ05684_b59570</name>
</gene>
<dbReference type="GO" id="GO:0051287">
    <property type="term" value="F:NAD binding"/>
    <property type="evidence" value="ECO:0007669"/>
    <property type="project" value="InterPro"/>
</dbReference>
<evidence type="ECO:0000313" key="8">
    <source>
        <dbReference type="Proteomes" id="UP000217211"/>
    </source>
</evidence>
<dbReference type="OrthoDB" id="9793626at2"/>
<evidence type="ECO:0000259" key="6">
    <source>
        <dbReference type="Pfam" id="PF02826"/>
    </source>
</evidence>
<name>A0A249PNQ4_9HYPH</name>
<dbReference type="Gene3D" id="3.40.50.720">
    <property type="entry name" value="NAD(P)-binding Rossmann-like Domain"/>
    <property type="match status" value="2"/>
</dbReference>
<dbReference type="RefSeq" id="WP_034855293.1">
    <property type="nucleotide sequence ID" value="NZ_AJQT01000057.1"/>
</dbReference>
<organism evidence="7 8">
    <name type="scientific">Sinorhizobium sojae CCBAU 05684</name>
    <dbReference type="NCBI Taxonomy" id="716928"/>
    <lineage>
        <taxon>Bacteria</taxon>
        <taxon>Pseudomonadati</taxon>
        <taxon>Pseudomonadota</taxon>
        <taxon>Alphaproteobacteria</taxon>
        <taxon>Hyphomicrobiales</taxon>
        <taxon>Rhizobiaceae</taxon>
        <taxon>Sinorhizobium/Ensifer group</taxon>
        <taxon>Sinorhizobium</taxon>
    </lineage>
</organism>
<dbReference type="AlphaFoldDB" id="A0A249PNQ4"/>
<keyword evidence="8" id="KW-1185">Reference proteome</keyword>
<sequence length="338" mass="36627">MKVAVFSSKSYDREFLCAANSSVGHELRFLEVRLSPETAALAMGAEAICAFVNDDIGEPVLQELAKLGVQLVALRCAGFNNVDLEAACNLGIRVARVPAYSPYAVAEHTTALILALNRKIHRAYNRVREGNFALEGLLGFDLRGKTVGIVGTGKIGEAFARIMAGFGSKLLANDLKPNPVCEALGVTYVSREELFRRSDIVSLHCPLTPETHYMIRSETLPQLKRGAMLINTSRGAVVETPAVIQGLKDGTIGSLGLDVYEEEGDLFYENLSDRFIPDDVFARLLTFPNVLITGHQAFFTKEALTNIAETTIANFSAFVDCGCATHEVSVEKIAGPGR</sequence>
<evidence type="ECO:0000256" key="2">
    <source>
        <dbReference type="ARBA" id="ARBA00023002"/>
    </source>
</evidence>
<dbReference type="PROSITE" id="PS00671">
    <property type="entry name" value="D_2_HYDROXYACID_DH_3"/>
    <property type="match status" value="1"/>
</dbReference>
<dbReference type="InterPro" id="IPR036291">
    <property type="entry name" value="NAD(P)-bd_dom_sf"/>
</dbReference>
<accession>A0A249PNQ4</accession>
<dbReference type="Pfam" id="PF02826">
    <property type="entry name" value="2-Hacid_dh_C"/>
    <property type="match status" value="1"/>
</dbReference>
<dbReference type="eggNOG" id="COG1052">
    <property type="taxonomic scope" value="Bacteria"/>
</dbReference>